<organism evidence="1">
    <name type="scientific">marine sediment metagenome</name>
    <dbReference type="NCBI Taxonomy" id="412755"/>
    <lineage>
        <taxon>unclassified sequences</taxon>
        <taxon>metagenomes</taxon>
        <taxon>ecological metagenomes</taxon>
    </lineage>
</organism>
<evidence type="ECO:0000313" key="1">
    <source>
        <dbReference type="EMBL" id="GAH26520.1"/>
    </source>
</evidence>
<accession>X1F1U7</accession>
<feature type="non-terminal residue" evidence="1">
    <location>
        <position position="1"/>
    </location>
</feature>
<protein>
    <submittedName>
        <fullName evidence="1">Uncharacterized protein</fullName>
    </submittedName>
</protein>
<dbReference type="AlphaFoldDB" id="X1F1U7"/>
<dbReference type="EMBL" id="BARU01000906">
    <property type="protein sequence ID" value="GAH26520.1"/>
    <property type="molecule type" value="Genomic_DNA"/>
</dbReference>
<reference evidence="1" key="1">
    <citation type="journal article" date="2014" name="Front. Microbiol.">
        <title>High frequency of phylogenetically diverse reductive dehalogenase-homologous genes in deep subseafloor sedimentary metagenomes.</title>
        <authorList>
            <person name="Kawai M."/>
            <person name="Futagami T."/>
            <person name="Toyoda A."/>
            <person name="Takaki Y."/>
            <person name="Nishi S."/>
            <person name="Hori S."/>
            <person name="Arai W."/>
            <person name="Tsubouchi T."/>
            <person name="Morono Y."/>
            <person name="Uchiyama I."/>
            <person name="Ito T."/>
            <person name="Fujiyama A."/>
            <person name="Inagaki F."/>
            <person name="Takami H."/>
        </authorList>
    </citation>
    <scope>NUCLEOTIDE SEQUENCE</scope>
    <source>
        <strain evidence="1">Expedition CK06-06</strain>
    </source>
</reference>
<comment type="caution">
    <text evidence="1">The sequence shown here is derived from an EMBL/GenBank/DDBJ whole genome shotgun (WGS) entry which is preliminary data.</text>
</comment>
<gene>
    <name evidence="1" type="ORF">S03H2_02643</name>
</gene>
<sequence>IQFQIEYGNEPFESKLSLLEWILIDRIRYFSITGFGFEKRDKNLSLLKSDLINEIISQQALISELKKNLKHIYSSLGLKEKILSFIEKNEKFGFFYIKNILNEYLTVFKLFKNLLLDQGDVKTRYQLSEVLNNNFASKSIEDNILFSNKKIKNDFVNEFIPLYLKSQPKFLELVEEFSKISKVFKSCYDLKIFNLNAIKTLVEDKKIIENIYKSKEEKLRNSYENYTNYNITNQIFNTILNKFIYHDPPIIQPLLISTITTPSNYIPVLIIKRNSETLEKLDHIKFLFPKIMIIEISDIKSQDELFFVEIYSPNLKNEEKQLLFTIIFNLFKDSIVSFKRYYWSGFVEAFTRKDFFDFERKAFYHTKDLFEQYFIYLKKTLGDISNKIIEFPNKTPENFWQKENSITVLIKQVEDRIRRENIDLNIINLHLVLEFSTELEENILNIDKFKRSQEELFFKNYVKAIKNILLPFRK</sequence>
<proteinExistence type="predicted"/>
<name>X1F1U7_9ZZZZ</name>